<keyword evidence="4" id="KW-0677">Repeat</keyword>
<dbReference type="InterPro" id="IPR035979">
    <property type="entry name" value="RBD_domain_sf"/>
</dbReference>
<dbReference type="Gene3D" id="1.10.20.70">
    <property type="entry name" value="Transcription termination and cleavage factor, C-terminal domain"/>
    <property type="match status" value="1"/>
</dbReference>
<evidence type="ECO:0000256" key="5">
    <source>
        <dbReference type="ARBA" id="ARBA00022884"/>
    </source>
</evidence>
<dbReference type="SUPFAM" id="SSF54928">
    <property type="entry name" value="RNA-binding domain, RBD"/>
    <property type="match status" value="1"/>
</dbReference>
<dbReference type="CDD" id="cd12671">
    <property type="entry name" value="RRM_CSTF2_CSTF2T"/>
    <property type="match status" value="1"/>
</dbReference>
<evidence type="ECO:0000256" key="4">
    <source>
        <dbReference type="ARBA" id="ARBA00022737"/>
    </source>
</evidence>
<evidence type="ECO:0000256" key="7">
    <source>
        <dbReference type="SAM" id="MobiDB-lite"/>
    </source>
</evidence>
<dbReference type="GO" id="GO:0003729">
    <property type="term" value="F:mRNA binding"/>
    <property type="evidence" value="ECO:0007669"/>
    <property type="project" value="TreeGrafter"/>
</dbReference>
<dbReference type="EMBL" id="OU895879">
    <property type="protein sequence ID" value="CAG9806835.1"/>
    <property type="molecule type" value="Genomic_DNA"/>
</dbReference>
<dbReference type="PANTHER" id="PTHR45735">
    <property type="entry name" value="CLEAVAGE STIMULATION FACTOR SUBUNIT 2"/>
    <property type="match status" value="1"/>
</dbReference>
<feature type="region of interest" description="Disordered" evidence="7">
    <location>
        <begin position="278"/>
        <end position="331"/>
    </location>
</feature>
<dbReference type="AlphaFoldDB" id="A0A9N9RZ80"/>
<organism evidence="9 10">
    <name type="scientific">Chironomus riparius</name>
    <dbReference type="NCBI Taxonomy" id="315576"/>
    <lineage>
        <taxon>Eukaryota</taxon>
        <taxon>Metazoa</taxon>
        <taxon>Ecdysozoa</taxon>
        <taxon>Arthropoda</taxon>
        <taxon>Hexapoda</taxon>
        <taxon>Insecta</taxon>
        <taxon>Pterygota</taxon>
        <taxon>Neoptera</taxon>
        <taxon>Endopterygota</taxon>
        <taxon>Diptera</taxon>
        <taxon>Nematocera</taxon>
        <taxon>Chironomoidea</taxon>
        <taxon>Chironomidae</taxon>
        <taxon>Chironominae</taxon>
        <taxon>Chironomus</taxon>
    </lineage>
</organism>
<dbReference type="Gene3D" id="3.30.70.330">
    <property type="match status" value="1"/>
</dbReference>
<dbReference type="InterPro" id="IPR012677">
    <property type="entry name" value="Nucleotide-bd_a/b_plait_sf"/>
</dbReference>
<dbReference type="InterPro" id="IPR025742">
    <property type="entry name" value="CSTF2_hinge"/>
</dbReference>
<keyword evidence="5" id="KW-0694">RNA-binding</keyword>
<dbReference type="FunFam" id="3.30.70.330:FF:000061">
    <property type="entry name" value="cleavage stimulation factor subunit 2 isoform X1"/>
    <property type="match status" value="1"/>
</dbReference>
<feature type="domain" description="RRM" evidence="8">
    <location>
        <begin position="17"/>
        <end position="90"/>
    </location>
</feature>
<dbReference type="Pfam" id="PF14327">
    <property type="entry name" value="CSTF2_hinge"/>
    <property type="match status" value="1"/>
</dbReference>
<keyword evidence="3" id="KW-0507">mRNA processing</keyword>
<dbReference type="GO" id="GO:0031124">
    <property type="term" value="P:mRNA 3'-end processing"/>
    <property type="evidence" value="ECO:0007669"/>
    <property type="project" value="InterPro"/>
</dbReference>
<evidence type="ECO:0000256" key="6">
    <source>
        <dbReference type="ARBA" id="ARBA00023242"/>
    </source>
</evidence>
<dbReference type="Pfam" id="PF14304">
    <property type="entry name" value="CSTF_C"/>
    <property type="match status" value="1"/>
</dbReference>
<dbReference type="SMART" id="SM00360">
    <property type="entry name" value="RRM"/>
    <property type="match status" value="1"/>
</dbReference>
<keyword evidence="6" id="KW-0539">Nucleus</keyword>
<proteinExistence type="predicted"/>
<evidence type="ECO:0000256" key="3">
    <source>
        <dbReference type="ARBA" id="ARBA00022664"/>
    </source>
</evidence>
<dbReference type="FunFam" id="1.10.20.70:FF:000001">
    <property type="entry name" value="Cleavage stimulation factor subunit 2"/>
    <property type="match status" value="1"/>
</dbReference>
<name>A0A9N9RZ80_9DIPT</name>
<feature type="compositionally biased region" description="Polar residues" evidence="7">
    <location>
        <begin position="279"/>
        <end position="292"/>
    </location>
</feature>
<dbReference type="Gene3D" id="1.25.40.630">
    <property type="match status" value="1"/>
</dbReference>
<accession>A0A9N9RZ80</accession>
<evidence type="ECO:0000256" key="2">
    <source>
        <dbReference type="ARBA" id="ARBA00022553"/>
    </source>
</evidence>
<evidence type="ECO:0000259" key="8">
    <source>
        <dbReference type="SMART" id="SM00360"/>
    </source>
</evidence>
<reference evidence="9" key="1">
    <citation type="submission" date="2022-01" db="EMBL/GenBank/DDBJ databases">
        <authorList>
            <person name="King R."/>
        </authorList>
    </citation>
    <scope>NUCLEOTIDE SEQUENCE</scope>
</reference>
<protein>
    <recommendedName>
        <fullName evidence="8">RRM domain-containing protein</fullName>
    </recommendedName>
</protein>
<dbReference type="Pfam" id="PF00076">
    <property type="entry name" value="RRM_1"/>
    <property type="match status" value="1"/>
</dbReference>
<evidence type="ECO:0000313" key="10">
    <source>
        <dbReference type="Proteomes" id="UP001153620"/>
    </source>
</evidence>
<gene>
    <name evidence="9" type="ORF">CHIRRI_LOCUS9689</name>
</gene>
<dbReference type="FunFam" id="1.25.40.630:FF:000001">
    <property type="entry name" value="Cleavage stimulation factor subunit 2"/>
    <property type="match status" value="1"/>
</dbReference>
<dbReference type="Proteomes" id="UP001153620">
    <property type="component" value="Chromosome 3"/>
</dbReference>
<dbReference type="InterPro" id="IPR000504">
    <property type="entry name" value="RRM_dom"/>
</dbReference>
<dbReference type="PANTHER" id="PTHR45735:SF2">
    <property type="entry name" value="CLEAVAGE STIMULATION FACTOR SUBUNIT 2"/>
    <property type="match status" value="1"/>
</dbReference>
<dbReference type="OrthoDB" id="272703at2759"/>
<reference evidence="9" key="2">
    <citation type="submission" date="2022-10" db="EMBL/GenBank/DDBJ databases">
        <authorList>
            <consortium name="ENA_rothamsted_submissions"/>
            <consortium name="culmorum"/>
            <person name="King R."/>
        </authorList>
    </citation>
    <scope>NUCLEOTIDE SEQUENCE</scope>
</reference>
<keyword evidence="2" id="KW-0597">Phosphoprotein</keyword>
<evidence type="ECO:0000313" key="9">
    <source>
        <dbReference type="EMBL" id="CAG9806835.1"/>
    </source>
</evidence>
<feature type="compositionally biased region" description="Basic and acidic residues" evidence="7">
    <location>
        <begin position="298"/>
        <end position="317"/>
    </location>
</feature>
<comment type="subcellular location">
    <subcellularLocation>
        <location evidence="1">Nucleus</location>
    </subcellularLocation>
</comment>
<dbReference type="GO" id="GO:0005847">
    <property type="term" value="C:mRNA cleavage and polyadenylation specificity factor complex"/>
    <property type="evidence" value="ECO:0007669"/>
    <property type="project" value="TreeGrafter"/>
</dbReference>
<keyword evidence="10" id="KW-1185">Reference proteome</keyword>
<dbReference type="InterPro" id="IPR038192">
    <property type="entry name" value="CSTF_C_sf"/>
</dbReference>
<dbReference type="InterPro" id="IPR026896">
    <property type="entry name" value="CSTF_C"/>
</dbReference>
<sequence length="385" mass="42949">MVDKNSDQSIMDKSMRSVFVGNIPYEATEEKLKDIFSEVGPVISLKLVFDRESGKPKGYGFCEYKDQETALSAMRNLNGYEIGGRTLRVDNACTEKSRMEMAALLSGPQVENPYGDHCSPEEAPEIISKTIASLPPEQMYELMKQMKQCIQNNPHEARQMLIQNPQLAYALLQAQVVMRIIDPATAVTFLFKPNIMPPVLTTQSTTQSVQAMMNTTLAGMGQPPLSMQPAIPVPFSQDIDLRADPRLGRQQQMPPSSMDMDMRMMPSQMQIPPVFDQRSIPQQTPQASSNPRQFPADPRQRGSDPRGDPRDPRDPRQKAQQQSQSSQLAAQIHRGIQNDASDQEKAALIMQVLKLTDEQIAILPAEQRASILALKEQIAKSANLK</sequence>
<evidence type="ECO:0000256" key="1">
    <source>
        <dbReference type="ARBA" id="ARBA00004123"/>
    </source>
</evidence>
<feature type="compositionally biased region" description="Low complexity" evidence="7">
    <location>
        <begin position="318"/>
        <end position="331"/>
    </location>
</feature>